<evidence type="ECO:0000256" key="2">
    <source>
        <dbReference type="ARBA" id="ARBA00008316"/>
    </source>
</evidence>
<organism evidence="10 11">
    <name type="scientific">Ligilactobacillus faecis</name>
    <dbReference type="NCBI Taxonomy" id="762833"/>
    <lineage>
        <taxon>Bacteria</taxon>
        <taxon>Bacillati</taxon>
        <taxon>Bacillota</taxon>
        <taxon>Bacilli</taxon>
        <taxon>Lactobacillales</taxon>
        <taxon>Lactobacillaceae</taxon>
        <taxon>Ligilactobacillus</taxon>
    </lineage>
</organism>
<dbReference type="InterPro" id="IPR036388">
    <property type="entry name" value="WH-like_DNA-bd_sf"/>
</dbReference>
<proteinExistence type="inferred from homology"/>
<evidence type="ECO:0000256" key="5">
    <source>
        <dbReference type="ARBA" id="ARBA00023125"/>
    </source>
</evidence>
<dbReference type="EMBL" id="JBCLUF010000028">
    <property type="protein sequence ID" value="MEY8662776.1"/>
    <property type="molecule type" value="Genomic_DNA"/>
</dbReference>
<dbReference type="SUPFAM" id="SSF55252">
    <property type="entry name" value="C-terminal domain of arginine repressor"/>
    <property type="match status" value="1"/>
</dbReference>
<dbReference type="Pfam" id="PF01316">
    <property type="entry name" value="Arg_repressor"/>
    <property type="match status" value="1"/>
</dbReference>
<comment type="pathway">
    <text evidence="7">Amino-acid biosynthesis; L-arginine biosynthesis [regulation].</text>
</comment>
<evidence type="ECO:0000313" key="10">
    <source>
        <dbReference type="EMBL" id="MEY8662776.1"/>
    </source>
</evidence>
<keyword evidence="11" id="KW-1185">Reference proteome</keyword>
<comment type="function">
    <text evidence="7">Regulates arginine biosynthesis genes.</text>
</comment>
<keyword evidence="7" id="KW-0028">Amino-acid biosynthesis</keyword>
<keyword evidence="6 7" id="KW-0804">Transcription</keyword>
<keyword evidence="3 7" id="KW-0963">Cytoplasm</keyword>
<dbReference type="Gene3D" id="1.10.10.10">
    <property type="entry name" value="Winged helix-like DNA-binding domain superfamily/Winged helix DNA-binding domain"/>
    <property type="match status" value="1"/>
</dbReference>
<reference evidence="10 11" key="1">
    <citation type="submission" date="2024-03" db="EMBL/GenBank/DDBJ databases">
        <title>Mouse gut bacterial collection (mGBC) of GemPharmatech.</title>
        <authorList>
            <person name="He Y."/>
            <person name="Dong L."/>
            <person name="Wu D."/>
            <person name="Gao X."/>
            <person name="Lin Z."/>
        </authorList>
    </citation>
    <scope>NUCLEOTIDE SEQUENCE [LARGE SCALE GENOMIC DNA]</scope>
    <source>
        <strain evidence="10 11">15-30</strain>
    </source>
</reference>
<keyword evidence="5 7" id="KW-0238">DNA-binding</keyword>
<dbReference type="InterPro" id="IPR036251">
    <property type="entry name" value="Arg_repress_C_sf"/>
</dbReference>
<accession>A0ABV4DTR9</accession>
<evidence type="ECO:0000256" key="1">
    <source>
        <dbReference type="ARBA" id="ARBA00004496"/>
    </source>
</evidence>
<dbReference type="InterPro" id="IPR020899">
    <property type="entry name" value="Arg_repress_C"/>
</dbReference>
<gene>
    <name evidence="7" type="primary">argR</name>
    <name evidence="10" type="ORF">AALT52_07735</name>
</gene>
<evidence type="ECO:0000259" key="8">
    <source>
        <dbReference type="Pfam" id="PF01316"/>
    </source>
</evidence>
<dbReference type="RefSeq" id="WP_369942581.1">
    <property type="nucleotide sequence ID" value="NZ_JBCLUF010000028.1"/>
</dbReference>
<dbReference type="HAMAP" id="MF_00173">
    <property type="entry name" value="Arg_repressor"/>
    <property type="match status" value="1"/>
</dbReference>
<dbReference type="PRINTS" id="PR01467">
    <property type="entry name" value="ARGREPRESSOR"/>
</dbReference>
<dbReference type="InterPro" id="IPR036390">
    <property type="entry name" value="WH_DNA-bd_sf"/>
</dbReference>
<keyword evidence="7" id="KW-0055">Arginine biosynthesis</keyword>
<keyword evidence="7" id="KW-0678">Repressor</keyword>
<evidence type="ECO:0000256" key="4">
    <source>
        <dbReference type="ARBA" id="ARBA00023015"/>
    </source>
</evidence>
<dbReference type="InterPro" id="IPR001669">
    <property type="entry name" value="Arg_repress"/>
</dbReference>
<comment type="subcellular location">
    <subcellularLocation>
        <location evidence="1 7">Cytoplasm</location>
    </subcellularLocation>
</comment>
<sequence length="155" mass="17302">MKKELRQAKIEQLINQRPLANQEELMAALKELGISATQATISRDIREMQIVKQQDAQGNLRYMIFKAHNSSEQDKLNKAIYDSVTAVILVEFMNVIHTTPRSANVLAAILDDLALEDIAGTVAGFDTVVVISPTRESAMKINTLFNEHLAHDELT</sequence>
<evidence type="ECO:0000256" key="7">
    <source>
        <dbReference type="HAMAP-Rule" id="MF_00173"/>
    </source>
</evidence>
<dbReference type="PANTHER" id="PTHR34471">
    <property type="entry name" value="ARGININE REPRESSOR"/>
    <property type="match status" value="1"/>
</dbReference>
<feature type="domain" description="Arginine repressor C-terminal" evidence="9">
    <location>
        <begin position="81"/>
        <end position="145"/>
    </location>
</feature>
<evidence type="ECO:0000313" key="11">
    <source>
        <dbReference type="Proteomes" id="UP001565236"/>
    </source>
</evidence>
<evidence type="ECO:0000256" key="6">
    <source>
        <dbReference type="ARBA" id="ARBA00023163"/>
    </source>
</evidence>
<comment type="caution">
    <text evidence="10">The sequence shown here is derived from an EMBL/GenBank/DDBJ whole genome shotgun (WGS) entry which is preliminary data.</text>
</comment>
<name>A0ABV4DTR9_9LACO</name>
<dbReference type="Pfam" id="PF02863">
    <property type="entry name" value="Arg_repressor_C"/>
    <property type="match status" value="1"/>
</dbReference>
<protein>
    <recommendedName>
        <fullName evidence="7">Arginine repressor</fullName>
    </recommendedName>
</protein>
<dbReference type="InterPro" id="IPR020900">
    <property type="entry name" value="Arg_repress_DNA-bd"/>
</dbReference>
<dbReference type="SUPFAM" id="SSF46785">
    <property type="entry name" value="Winged helix' DNA-binding domain"/>
    <property type="match status" value="1"/>
</dbReference>
<comment type="similarity">
    <text evidence="2 7">Belongs to the ArgR family.</text>
</comment>
<feature type="domain" description="Arginine repressor DNA-binding" evidence="8">
    <location>
        <begin position="1"/>
        <end position="66"/>
    </location>
</feature>
<evidence type="ECO:0000259" key="9">
    <source>
        <dbReference type="Pfam" id="PF02863"/>
    </source>
</evidence>
<dbReference type="PANTHER" id="PTHR34471:SF1">
    <property type="entry name" value="ARGININE REPRESSOR"/>
    <property type="match status" value="1"/>
</dbReference>
<evidence type="ECO:0000256" key="3">
    <source>
        <dbReference type="ARBA" id="ARBA00022490"/>
    </source>
</evidence>
<keyword evidence="4 7" id="KW-0805">Transcription regulation</keyword>
<dbReference type="Gene3D" id="3.30.1360.40">
    <property type="match status" value="1"/>
</dbReference>
<dbReference type="Proteomes" id="UP001565236">
    <property type="component" value="Unassembled WGS sequence"/>
</dbReference>